<sequence length="309" mass="32556">MKKKIQIISRLAIGSLFVTLLSLSANAQKLPAVQEASVAAPANVKVDAKLGEWENNFQALNKTTDIYYTMANDANNLYLVMKSADQANNNKIIGGGINLTINKANKKSEKDAFVVSFPVANMANLRNAMMSGMRTSRPAASGTTAQQGPDSAMIADMRKRVVSTFKEIKLIGFKDIPDSVISIYNEYGIKAFVDFDDKGSLVVEMAVPLKELGLDAGAAFTYNIKLNGINLNAMMSGMRVSGGPGGASFSRDGGGGGAAPMATTVVMAAPAGGIAMDGGGGMGMPRSMGDIANMLSPTDFWGKYTLIKK</sequence>
<evidence type="ECO:0000313" key="3">
    <source>
        <dbReference type="Proteomes" id="UP000505355"/>
    </source>
</evidence>
<organism evidence="2 3">
    <name type="scientific">Mucilaginibacter mali</name>
    <dbReference type="NCBI Taxonomy" id="2740462"/>
    <lineage>
        <taxon>Bacteria</taxon>
        <taxon>Pseudomonadati</taxon>
        <taxon>Bacteroidota</taxon>
        <taxon>Sphingobacteriia</taxon>
        <taxon>Sphingobacteriales</taxon>
        <taxon>Sphingobacteriaceae</taxon>
        <taxon>Mucilaginibacter</taxon>
    </lineage>
</organism>
<keyword evidence="1" id="KW-0732">Signal</keyword>
<dbReference type="RefSeq" id="WP_173413728.1">
    <property type="nucleotide sequence ID" value="NZ_CP054139.1"/>
</dbReference>
<accession>A0A7D4QIC9</accession>
<dbReference type="Proteomes" id="UP000505355">
    <property type="component" value="Chromosome"/>
</dbReference>
<keyword evidence="3" id="KW-1185">Reference proteome</keyword>
<feature type="chain" id="PRO_5028985588" evidence="1">
    <location>
        <begin position="28"/>
        <end position="309"/>
    </location>
</feature>
<feature type="signal peptide" evidence="1">
    <location>
        <begin position="1"/>
        <end position="27"/>
    </location>
</feature>
<evidence type="ECO:0000313" key="2">
    <source>
        <dbReference type="EMBL" id="QKJ29030.1"/>
    </source>
</evidence>
<dbReference type="KEGG" id="mmab:HQ865_04440"/>
<reference evidence="2 3" key="1">
    <citation type="submission" date="2020-05" db="EMBL/GenBank/DDBJ databases">
        <title>Mucilaginibacter mali sp. nov.</title>
        <authorList>
            <person name="Kim H.S."/>
            <person name="Lee K.C."/>
            <person name="Suh M.K."/>
            <person name="Kim J.-S."/>
            <person name="Han K.-I."/>
            <person name="Eom M.K."/>
            <person name="Shin Y.K."/>
            <person name="Lee J.-S."/>
        </authorList>
    </citation>
    <scope>NUCLEOTIDE SEQUENCE [LARGE SCALE GENOMIC DNA]</scope>
    <source>
        <strain evidence="2 3">G2-14</strain>
    </source>
</reference>
<dbReference type="EMBL" id="CP054139">
    <property type="protein sequence ID" value="QKJ29030.1"/>
    <property type="molecule type" value="Genomic_DNA"/>
</dbReference>
<gene>
    <name evidence="2" type="ORF">HQ865_04440</name>
</gene>
<protein>
    <submittedName>
        <fullName evidence="2">Uncharacterized protein</fullName>
    </submittedName>
</protein>
<name>A0A7D4QIC9_9SPHI</name>
<evidence type="ECO:0000256" key="1">
    <source>
        <dbReference type="SAM" id="SignalP"/>
    </source>
</evidence>
<proteinExistence type="predicted"/>
<dbReference type="AlphaFoldDB" id="A0A7D4QIC9"/>